<evidence type="ECO:0000256" key="3">
    <source>
        <dbReference type="ARBA" id="ARBA00023163"/>
    </source>
</evidence>
<dbReference type="PANTHER" id="PTHR30154:SF34">
    <property type="entry name" value="TRANSCRIPTIONAL REGULATOR AZLB"/>
    <property type="match status" value="1"/>
</dbReference>
<name>A0A7C2BK63_9CREN</name>
<evidence type="ECO:0000259" key="5">
    <source>
        <dbReference type="PROSITE" id="PS50956"/>
    </source>
</evidence>
<dbReference type="InterPro" id="IPR011991">
    <property type="entry name" value="ArsR-like_HTH"/>
</dbReference>
<dbReference type="PROSITE" id="PS50956">
    <property type="entry name" value="HTH_ASNC_2"/>
    <property type="match status" value="1"/>
</dbReference>
<feature type="domain" description="HTH asnC-type" evidence="5">
    <location>
        <begin position="3"/>
        <end position="64"/>
    </location>
</feature>
<evidence type="ECO:0000256" key="1">
    <source>
        <dbReference type="ARBA" id="ARBA00023015"/>
    </source>
</evidence>
<dbReference type="SUPFAM" id="SSF46785">
    <property type="entry name" value="Winged helix' DNA-binding domain"/>
    <property type="match status" value="1"/>
</dbReference>
<dbReference type="PANTHER" id="PTHR30154">
    <property type="entry name" value="LEUCINE-RESPONSIVE REGULATORY PROTEIN"/>
    <property type="match status" value="1"/>
</dbReference>
<dbReference type="Pfam" id="PF01037">
    <property type="entry name" value="AsnC_trans_reg"/>
    <property type="match status" value="1"/>
</dbReference>
<dbReference type="AlphaFoldDB" id="A0A7C2BK63"/>
<proteinExistence type="predicted"/>
<dbReference type="InterPro" id="IPR000485">
    <property type="entry name" value="AsnC-type_HTH_dom"/>
</dbReference>
<keyword evidence="3" id="KW-0804">Transcription</keyword>
<sequence>MIIDELDRKILEFLQEDSRISLKVIAENTGKPVSTIHERIKKLLKSGVLKKFTILADYGKLGYGVKVLILMNVDGKHIIDVENYVSQHPNVQAVYDITGEFDVAVLAAFKSMSDLDKFVKWLLQNPFIKQTRTSIIFSVVKETVHLPISD</sequence>
<evidence type="ECO:0000313" key="6">
    <source>
        <dbReference type="EMBL" id="HEF87031.1"/>
    </source>
</evidence>
<dbReference type="Gene3D" id="3.30.70.920">
    <property type="match status" value="1"/>
</dbReference>
<reference evidence="6" key="1">
    <citation type="journal article" date="2020" name="mSystems">
        <title>Genome- and Community-Level Interaction Insights into Carbon Utilization and Element Cycling Functions of Hydrothermarchaeota in Hydrothermal Sediment.</title>
        <authorList>
            <person name="Zhou Z."/>
            <person name="Liu Y."/>
            <person name="Xu W."/>
            <person name="Pan J."/>
            <person name="Luo Z.H."/>
            <person name="Li M."/>
        </authorList>
    </citation>
    <scope>NUCLEOTIDE SEQUENCE [LARGE SCALE GENOMIC DNA]</scope>
    <source>
        <strain evidence="6">SpSt-23</strain>
    </source>
</reference>
<dbReference type="SMART" id="SM00344">
    <property type="entry name" value="HTH_ASNC"/>
    <property type="match status" value="1"/>
</dbReference>
<comment type="pathway">
    <text evidence="4">Amino-acid biosynthesis.</text>
</comment>
<organism evidence="6">
    <name type="scientific">Thermosphaera aggregans</name>
    <dbReference type="NCBI Taxonomy" id="54254"/>
    <lineage>
        <taxon>Archaea</taxon>
        <taxon>Thermoproteota</taxon>
        <taxon>Thermoprotei</taxon>
        <taxon>Desulfurococcales</taxon>
        <taxon>Desulfurococcaceae</taxon>
        <taxon>Thermosphaera</taxon>
    </lineage>
</organism>
<evidence type="ECO:0000256" key="4">
    <source>
        <dbReference type="ARBA" id="ARBA00029440"/>
    </source>
</evidence>
<dbReference type="InterPro" id="IPR036390">
    <property type="entry name" value="WH_DNA-bd_sf"/>
</dbReference>
<dbReference type="InterPro" id="IPR011008">
    <property type="entry name" value="Dimeric_a/b-barrel"/>
</dbReference>
<dbReference type="PRINTS" id="PR00033">
    <property type="entry name" value="HTHASNC"/>
</dbReference>
<dbReference type="GO" id="GO:0043565">
    <property type="term" value="F:sequence-specific DNA binding"/>
    <property type="evidence" value="ECO:0007669"/>
    <property type="project" value="InterPro"/>
</dbReference>
<evidence type="ECO:0000256" key="2">
    <source>
        <dbReference type="ARBA" id="ARBA00023125"/>
    </source>
</evidence>
<accession>A0A7C2BK63</accession>
<gene>
    <name evidence="6" type="ORF">ENP55_01740</name>
</gene>
<keyword evidence="2" id="KW-0238">DNA-binding</keyword>
<dbReference type="EMBL" id="DSJT01000005">
    <property type="protein sequence ID" value="HEF87031.1"/>
    <property type="molecule type" value="Genomic_DNA"/>
</dbReference>
<dbReference type="InterPro" id="IPR019887">
    <property type="entry name" value="Tscrpt_reg_AsnC/Lrp_C"/>
</dbReference>
<keyword evidence="1" id="KW-0805">Transcription regulation</keyword>
<dbReference type="Pfam" id="PF13412">
    <property type="entry name" value="HTH_24"/>
    <property type="match status" value="1"/>
</dbReference>
<dbReference type="Gene3D" id="1.10.10.10">
    <property type="entry name" value="Winged helix-like DNA-binding domain superfamily/Winged helix DNA-binding domain"/>
    <property type="match status" value="1"/>
</dbReference>
<dbReference type="SUPFAM" id="SSF54909">
    <property type="entry name" value="Dimeric alpha+beta barrel"/>
    <property type="match status" value="1"/>
</dbReference>
<dbReference type="InterPro" id="IPR019888">
    <property type="entry name" value="Tscrpt_reg_AsnC-like"/>
</dbReference>
<dbReference type="GO" id="GO:0005829">
    <property type="term" value="C:cytosol"/>
    <property type="evidence" value="ECO:0007669"/>
    <property type="project" value="TreeGrafter"/>
</dbReference>
<dbReference type="CDD" id="cd00090">
    <property type="entry name" value="HTH_ARSR"/>
    <property type="match status" value="1"/>
</dbReference>
<comment type="caution">
    <text evidence="6">The sequence shown here is derived from an EMBL/GenBank/DDBJ whole genome shotgun (WGS) entry which is preliminary data.</text>
</comment>
<dbReference type="InterPro" id="IPR036388">
    <property type="entry name" value="WH-like_DNA-bd_sf"/>
</dbReference>
<protein>
    <submittedName>
        <fullName evidence="6">Lrp/AsnC family transcriptional regulator</fullName>
    </submittedName>
</protein>
<dbReference type="GO" id="GO:0043200">
    <property type="term" value="P:response to amino acid"/>
    <property type="evidence" value="ECO:0007669"/>
    <property type="project" value="TreeGrafter"/>
</dbReference>